<evidence type="ECO:0000256" key="1">
    <source>
        <dbReference type="SAM" id="MobiDB-lite"/>
    </source>
</evidence>
<evidence type="ECO:0000313" key="4">
    <source>
        <dbReference type="Proteomes" id="UP000002059"/>
    </source>
</evidence>
<gene>
    <name evidence="3" type="ORF">PAAG_11496</name>
</gene>
<organism evidence="3 4">
    <name type="scientific">Paracoccidioides lutzii (strain ATCC MYA-826 / Pb01)</name>
    <name type="common">Paracoccidioides brasiliensis</name>
    <dbReference type="NCBI Taxonomy" id="502779"/>
    <lineage>
        <taxon>Eukaryota</taxon>
        <taxon>Fungi</taxon>
        <taxon>Dikarya</taxon>
        <taxon>Ascomycota</taxon>
        <taxon>Pezizomycotina</taxon>
        <taxon>Eurotiomycetes</taxon>
        <taxon>Eurotiomycetidae</taxon>
        <taxon>Onygenales</taxon>
        <taxon>Ajellomycetaceae</taxon>
        <taxon>Paracoccidioides</taxon>
    </lineage>
</organism>
<dbReference type="OrthoDB" id="439943at2759"/>
<dbReference type="HOGENOM" id="CLU_381307_0_0_1"/>
<keyword evidence="2" id="KW-0812">Transmembrane</keyword>
<reference evidence="3 4" key="1">
    <citation type="journal article" date="2011" name="PLoS Genet.">
        <title>Comparative genomic analysis of human fungal pathogens causing paracoccidioidomycosis.</title>
        <authorList>
            <person name="Desjardins C.A."/>
            <person name="Champion M.D."/>
            <person name="Holder J.W."/>
            <person name="Muszewska A."/>
            <person name="Goldberg J."/>
            <person name="Bailao A.M."/>
            <person name="Brigido M.M."/>
            <person name="Ferreira M.E."/>
            <person name="Garcia A.M."/>
            <person name="Grynberg M."/>
            <person name="Gujja S."/>
            <person name="Heiman D.I."/>
            <person name="Henn M.R."/>
            <person name="Kodira C.D."/>
            <person name="Leon-Narvaez H."/>
            <person name="Longo L.V."/>
            <person name="Ma L.J."/>
            <person name="Malavazi I."/>
            <person name="Matsuo A.L."/>
            <person name="Morais F.V."/>
            <person name="Pereira M."/>
            <person name="Rodriguez-Brito S."/>
            <person name="Sakthikumar S."/>
            <person name="Salem-Izacc S.M."/>
            <person name="Sykes S.M."/>
            <person name="Teixeira M.M."/>
            <person name="Vallejo M.C."/>
            <person name="Walter M.E."/>
            <person name="Yandava C."/>
            <person name="Young S."/>
            <person name="Zeng Q."/>
            <person name="Zucker J."/>
            <person name="Felipe M.S."/>
            <person name="Goldman G.H."/>
            <person name="Haas B.J."/>
            <person name="McEwen J.G."/>
            <person name="Nino-Vega G."/>
            <person name="Puccia R."/>
            <person name="San-Blas G."/>
            <person name="Soares C.M."/>
            <person name="Birren B.W."/>
            <person name="Cuomo C.A."/>
        </authorList>
    </citation>
    <scope>NUCLEOTIDE SEQUENCE [LARGE SCALE GENOMIC DNA]</scope>
    <source>
        <strain evidence="4">ATCC MYA-826 / Pb01</strain>
    </source>
</reference>
<proteinExistence type="predicted"/>
<dbReference type="EMBL" id="KN293996">
    <property type="protein sequence ID" value="KGQ01774.1"/>
    <property type="molecule type" value="Genomic_DNA"/>
</dbReference>
<dbReference type="AlphaFoldDB" id="A0A0A2VLP7"/>
<dbReference type="KEGG" id="pbl:PAAG_11496"/>
<keyword evidence="2" id="KW-0472">Membrane</keyword>
<dbReference type="eggNOG" id="ENOG502S0CM">
    <property type="taxonomic scope" value="Eukaryota"/>
</dbReference>
<dbReference type="Proteomes" id="UP000002059">
    <property type="component" value="Partially assembled WGS sequence"/>
</dbReference>
<feature type="compositionally biased region" description="Acidic residues" evidence="1">
    <location>
        <begin position="103"/>
        <end position="113"/>
    </location>
</feature>
<name>A0A0A2VLP7_PARBA</name>
<accession>A0A0A2VLP7</accession>
<evidence type="ECO:0000256" key="2">
    <source>
        <dbReference type="SAM" id="Phobius"/>
    </source>
</evidence>
<dbReference type="STRING" id="502779.A0A0A2VLP7"/>
<dbReference type="RefSeq" id="XP_002795757.2">
    <property type="nucleotide sequence ID" value="XM_002795711.2"/>
</dbReference>
<dbReference type="OMA" id="MCLESRH"/>
<keyword evidence="4" id="KW-1185">Reference proteome</keyword>
<feature type="compositionally biased region" description="Polar residues" evidence="1">
    <location>
        <begin position="58"/>
        <end position="71"/>
    </location>
</feature>
<sequence length="896" mass="100232">MPDSHEPAFPSSVHHRLQNNTNPPLLQFPKLPSVPPPSSESDAEAMTSDNHRFERPGSSLSESWATLSASDMYSEDDSRSDQTDVASLVGHSVPDDVTSLEGRDDDDSDEVDSADVQSLCSDPPPPPSLPRHIHEQNLEDSETTINTPYQLVSDSIEFVEPDNWPEETIELKHTVQVFSEAEIPDYLRASPYHLGDDHVSLTVRQTMAKYGLDLTKPFRALYVGDSKFKQTVLDKLGDVLVAGSDHGFSTAPEDFSRFHVVPASFGTGSNPNYAELLPIHVQLIVDECFSMTEKREDHKPVTIGLKLKNREELLNSTWTGSGYEIQSDTPWTLPDLAIFFIPQTENLVPTRIRSLCRTFMDRHSVPCMIISETLLWSKANLMDRPDYRSLHVCLETRDKETGESRVVDRYPIDLKTFESIAPRQLNRNLASLLGHTSPRAVPKTVEAPKVGKFSERLQGWKRWLDMKSSSDGSHRFVVFGAPVDLDTVMGTLAIFTIFTGVVVIGAFFLHFMTLAILNLYTHLFSMSTSSRLSGPASAATYLPPKTATTNTAETSLMSQSIRDLIIPACAEKDSVDIDAYISKLTSPPDRQGNEPGSFQIHVIGDCHIIIKLPSRVTSRQKYLKFDVTVTRDDQHIPFEQTRLFDGVYALRLPREDAYGLLNISIATKTKPIIEQVTEVDFGTPWLKIANWKRAAQQLSSKLRKDLNAAQASLSDVYSRMFADLHEMSDIIRVEAELASRDSLQRAVETANSILKKSQKVSEEIKLRMRDGVTKSSMAFREKLSTVNRDAMRVANEARIGVEKEAKRLLKNHKRSYTYAYDFNFTKRLAQNAQRVRSSQGMATAQKQAARLWQRLQSTSNANGNGDFGKMRTMRSKCGKKAHGHSCRSCGCGGGVR</sequence>
<feature type="transmembrane region" description="Helical" evidence="2">
    <location>
        <begin position="492"/>
        <end position="520"/>
    </location>
</feature>
<protein>
    <submittedName>
        <fullName evidence="3">Uncharacterized protein</fullName>
    </submittedName>
</protein>
<evidence type="ECO:0000313" key="3">
    <source>
        <dbReference type="EMBL" id="KGQ01774.1"/>
    </source>
</evidence>
<keyword evidence="2" id="KW-1133">Transmembrane helix</keyword>
<feature type="region of interest" description="Disordered" evidence="1">
    <location>
        <begin position="1"/>
        <end position="131"/>
    </location>
</feature>
<dbReference type="VEuPathDB" id="FungiDB:PAAG_11496"/>
<dbReference type="GeneID" id="9099006"/>